<accession>A0A6A3LYQ1</accession>
<dbReference type="InterPro" id="IPR041577">
    <property type="entry name" value="RT_RNaseH_2"/>
</dbReference>
<evidence type="ECO:0000313" key="2">
    <source>
        <dbReference type="EMBL" id="KAE9021063.1"/>
    </source>
</evidence>
<name>A0A6A3LYQ1_9STRA</name>
<organism evidence="2 3">
    <name type="scientific">Phytophthora fragariae</name>
    <dbReference type="NCBI Taxonomy" id="53985"/>
    <lineage>
        <taxon>Eukaryota</taxon>
        <taxon>Sar</taxon>
        <taxon>Stramenopiles</taxon>
        <taxon>Oomycota</taxon>
        <taxon>Peronosporomycetes</taxon>
        <taxon>Peronosporales</taxon>
        <taxon>Peronosporaceae</taxon>
        <taxon>Phytophthora</taxon>
    </lineage>
</organism>
<dbReference type="PANTHER" id="PTHR33064">
    <property type="entry name" value="POL PROTEIN"/>
    <property type="match status" value="1"/>
</dbReference>
<protein>
    <recommendedName>
        <fullName evidence="1">Reverse transcriptase/retrotransposon-derived protein RNase H-like domain-containing protein</fullName>
    </recommendedName>
</protein>
<dbReference type="EMBL" id="QXFW01000195">
    <property type="protein sequence ID" value="KAE9021063.1"/>
    <property type="molecule type" value="Genomic_DNA"/>
</dbReference>
<dbReference type="Pfam" id="PF17919">
    <property type="entry name" value="RT_RNaseH_2"/>
    <property type="match status" value="1"/>
</dbReference>
<dbReference type="Proteomes" id="UP000460718">
    <property type="component" value="Unassembled WGS sequence"/>
</dbReference>
<reference evidence="2 3" key="1">
    <citation type="submission" date="2018-09" db="EMBL/GenBank/DDBJ databases">
        <title>Genomic investigation of the strawberry pathogen Phytophthora fragariae indicates pathogenicity is determined by transcriptional variation in three key races.</title>
        <authorList>
            <person name="Adams T.M."/>
            <person name="Armitage A.D."/>
            <person name="Sobczyk M.K."/>
            <person name="Bates H.J."/>
            <person name="Dunwell J.M."/>
            <person name="Nellist C.F."/>
            <person name="Harrison R.J."/>
        </authorList>
    </citation>
    <scope>NUCLEOTIDE SEQUENCE [LARGE SCALE GENOMIC DNA]</scope>
    <source>
        <strain evidence="2 3">SCRP245</strain>
    </source>
</reference>
<evidence type="ECO:0000259" key="1">
    <source>
        <dbReference type="Pfam" id="PF17919"/>
    </source>
</evidence>
<sequence>MRNALVDFARVAAPLQARLQTALEGTKRTKHVAARVAIDFTAEERNSFGQVKQLLAKSATLVTPDDSDELILMTDASDAGWSIIMTAVEDWNPATSITEQQYQLVHCMSGTYTHVQVELRPLRPHSEWPTEEDIKCAQIATTCTRPPHLEEQPNGLWRDEQNRLWIPEDAEVLLMRLMVIAHCGTLGHRGVKVMINQLQEHFLIEKLEPKA</sequence>
<feature type="domain" description="Reverse transcriptase/retrotransposon-derived protein RNase H-like" evidence="1">
    <location>
        <begin position="40"/>
        <end position="90"/>
    </location>
</feature>
<dbReference type="PANTHER" id="PTHR33064:SF37">
    <property type="entry name" value="RIBONUCLEASE H"/>
    <property type="match status" value="1"/>
</dbReference>
<dbReference type="SUPFAM" id="SSF56672">
    <property type="entry name" value="DNA/RNA polymerases"/>
    <property type="match status" value="1"/>
</dbReference>
<gene>
    <name evidence="2" type="ORF">PF011_g5112</name>
</gene>
<dbReference type="InterPro" id="IPR051320">
    <property type="entry name" value="Viral_Replic_Matur_Polypro"/>
</dbReference>
<comment type="caution">
    <text evidence="2">The sequence shown here is derived from an EMBL/GenBank/DDBJ whole genome shotgun (WGS) entry which is preliminary data.</text>
</comment>
<dbReference type="InterPro" id="IPR043502">
    <property type="entry name" value="DNA/RNA_pol_sf"/>
</dbReference>
<proteinExistence type="predicted"/>
<evidence type="ECO:0000313" key="3">
    <source>
        <dbReference type="Proteomes" id="UP000460718"/>
    </source>
</evidence>
<dbReference type="AlphaFoldDB" id="A0A6A3LYQ1"/>